<feature type="coiled-coil region" evidence="5">
    <location>
        <begin position="1"/>
        <end position="35"/>
    </location>
</feature>
<gene>
    <name evidence="8" type="ORF">D9R08_06560</name>
</gene>
<feature type="zinc finger region" description="dksA C4-type" evidence="4">
    <location>
        <begin position="79"/>
        <end position="103"/>
    </location>
</feature>
<dbReference type="Gene3D" id="1.20.120.910">
    <property type="entry name" value="DksA, coiled-coil domain"/>
    <property type="match status" value="1"/>
</dbReference>
<dbReference type="EMBL" id="RCNT01000002">
    <property type="protein sequence ID" value="RMA43270.1"/>
    <property type="molecule type" value="Genomic_DNA"/>
</dbReference>
<dbReference type="Pfam" id="PF21173">
    <property type="entry name" value="DksA-like_N"/>
    <property type="match status" value="1"/>
</dbReference>
<dbReference type="PROSITE" id="PS51128">
    <property type="entry name" value="ZF_DKSA_2"/>
    <property type="match status" value="1"/>
</dbReference>
<dbReference type="AlphaFoldDB" id="A0A3L9YKD8"/>
<protein>
    <submittedName>
        <fullName evidence="8">TraR/DksA family transcriptional regulator</fullName>
    </submittedName>
</protein>
<evidence type="ECO:0000256" key="4">
    <source>
        <dbReference type="PROSITE-ProRule" id="PRU00510"/>
    </source>
</evidence>
<dbReference type="SUPFAM" id="SSF57716">
    <property type="entry name" value="Glucocorticoid receptor-like (DNA-binding domain)"/>
    <property type="match status" value="1"/>
</dbReference>
<reference evidence="8 9" key="1">
    <citation type="submission" date="2018-10" db="EMBL/GenBank/DDBJ databases">
        <authorList>
            <person name="Jung H.S."/>
            <person name="Jeon C.O."/>
        </authorList>
    </citation>
    <scope>NUCLEOTIDE SEQUENCE [LARGE SCALE GENOMIC DNA]</scope>
    <source>
        <strain evidence="8 9">MA-7-27</strain>
    </source>
</reference>
<name>A0A3L9YKD8_9RHOB</name>
<feature type="domain" description="DnaK suppressor protein-like N-terminal" evidence="7">
    <location>
        <begin position="8"/>
        <end position="71"/>
    </location>
</feature>
<dbReference type="GO" id="GO:0008270">
    <property type="term" value="F:zinc ion binding"/>
    <property type="evidence" value="ECO:0007669"/>
    <property type="project" value="UniProtKB-KW"/>
</dbReference>
<dbReference type="PANTHER" id="PTHR33823">
    <property type="entry name" value="RNA POLYMERASE-BINDING TRANSCRIPTION FACTOR DKSA-RELATED"/>
    <property type="match status" value="1"/>
</dbReference>
<dbReference type="SUPFAM" id="SSF109635">
    <property type="entry name" value="DnaK suppressor protein DksA, alpha-hairpin domain"/>
    <property type="match status" value="1"/>
</dbReference>
<organism evidence="8 9">
    <name type="scientific">Rhodophyticola porphyridii</name>
    <dbReference type="NCBI Taxonomy" id="1852017"/>
    <lineage>
        <taxon>Bacteria</taxon>
        <taxon>Pseudomonadati</taxon>
        <taxon>Pseudomonadota</taxon>
        <taxon>Alphaproteobacteria</taxon>
        <taxon>Rhodobacterales</taxon>
        <taxon>Roseobacteraceae</taxon>
        <taxon>Rhodophyticola</taxon>
    </lineage>
</organism>
<keyword evidence="1" id="KW-0479">Metal-binding</keyword>
<dbReference type="InterPro" id="IPR000962">
    <property type="entry name" value="Znf_DskA_TraR"/>
</dbReference>
<dbReference type="OrthoDB" id="1121111at2"/>
<dbReference type="InterPro" id="IPR037187">
    <property type="entry name" value="DnaK_N"/>
</dbReference>
<proteinExistence type="predicted"/>
<evidence type="ECO:0000256" key="1">
    <source>
        <dbReference type="ARBA" id="ARBA00022723"/>
    </source>
</evidence>
<keyword evidence="3" id="KW-0862">Zinc</keyword>
<keyword evidence="9" id="KW-1185">Reference proteome</keyword>
<accession>A0A3L9YKD8</accession>
<evidence type="ECO:0000313" key="8">
    <source>
        <dbReference type="EMBL" id="RMA43270.1"/>
    </source>
</evidence>
<evidence type="ECO:0000256" key="3">
    <source>
        <dbReference type="ARBA" id="ARBA00022833"/>
    </source>
</evidence>
<sequence length="105" mass="12134">MTDLARRKQQLLDRLADLEERLHEIEDELDSHQSKDWEELATEREDDEVLEQMGVSGQAEIRQIKAALARIEAGEYGLCTKCDEAISEERLDLLPFTPFCRRCAV</sequence>
<evidence type="ECO:0000256" key="5">
    <source>
        <dbReference type="SAM" id="Coils"/>
    </source>
</evidence>
<keyword evidence="2" id="KW-0863">Zinc-finger</keyword>
<keyword evidence="5" id="KW-0175">Coiled coil</keyword>
<evidence type="ECO:0000259" key="6">
    <source>
        <dbReference type="Pfam" id="PF01258"/>
    </source>
</evidence>
<evidence type="ECO:0000256" key="2">
    <source>
        <dbReference type="ARBA" id="ARBA00022771"/>
    </source>
</evidence>
<dbReference type="Proteomes" id="UP000281343">
    <property type="component" value="Unassembled WGS sequence"/>
</dbReference>
<evidence type="ECO:0000313" key="9">
    <source>
        <dbReference type="Proteomes" id="UP000281343"/>
    </source>
</evidence>
<dbReference type="RefSeq" id="WP_121897204.1">
    <property type="nucleotide sequence ID" value="NZ_RCNT01000002.1"/>
</dbReference>
<dbReference type="PANTHER" id="PTHR33823:SF4">
    <property type="entry name" value="GENERAL STRESS PROTEIN 16O"/>
    <property type="match status" value="1"/>
</dbReference>
<dbReference type="Pfam" id="PF01258">
    <property type="entry name" value="zf-dskA_traR"/>
    <property type="match status" value="1"/>
</dbReference>
<feature type="domain" description="Zinc finger DksA/TraR C4-type" evidence="6">
    <location>
        <begin position="74"/>
        <end position="104"/>
    </location>
</feature>
<comment type="caution">
    <text evidence="8">The sequence shown here is derived from an EMBL/GenBank/DDBJ whole genome shotgun (WGS) entry which is preliminary data.</text>
</comment>
<dbReference type="InterPro" id="IPR048487">
    <property type="entry name" value="DksA-like_N"/>
</dbReference>
<evidence type="ECO:0000259" key="7">
    <source>
        <dbReference type="Pfam" id="PF21173"/>
    </source>
</evidence>